<evidence type="ECO:0000313" key="6">
    <source>
        <dbReference type="EMBL" id="AZQ33560.1"/>
    </source>
</evidence>
<dbReference type="Gene3D" id="3.40.309.10">
    <property type="entry name" value="Aldehyde Dehydrogenase, Chain A, domain 2"/>
    <property type="match status" value="1"/>
</dbReference>
<dbReference type="AlphaFoldDB" id="A0A3Q9EQK6"/>
<dbReference type="InterPro" id="IPR015590">
    <property type="entry name" value="Aldehyde_DH_dom"/>
</dbReference>
<evidence type="ECO:0000256" key="4">
    <source>
        <dbReference type="RuleBase" id="RU003345"/>
    </source>
</evidence>
<evidence type="ECO:0000256" key="2">
    <source>
        <dbReference type="ARBA" id="ARBA00023002"/>
    </source>
</evidence>
<dbReference type="OrthoDB" id="6882680at2"/>
<reference evidence="6 7" key="1">
    <citation type="journal article" date="2019" name="Int. J. Syst. Evol. Microbiol.">
        <title>Streptomyces cyaneochromogenes sp. nov., a blue pigment-producing actinomycete from manganese-contaminated soil.</title>
        <authorList>
            <person name="Tang X."/>
            <person name="Zhao J."/>
            <person name="Li K."/>
            <person name="Chen Z."/>
            <person name="Sun Y."/>
            <person name="Gao J."/>
        </authorList>
    </citation>
    <scope>NUCLEOTIDE SEQUENCE [LARGE SCALE GENOMIC DNA]</scope>
    <source>
        <strain evidence="6 7">MK-45</strain>
    </source>
</reference>
<dbReference type="KEGG" id="scya:EJ357_08925"/>
<dbReference type="InterPro" id="IPR029510">
    <property type="entry name" value="Ald_DH_CS_GLU"/>
</dbReference>
<feature type="active site" evidence="3">
    <location>
        <position position="235"/>
    </location>
</feature>
<protein>
    <submittedName>
        <fullName evidence="6">Aldehyde dehydrogenase</fullName>
    </submittedName>
</protein>
<dbReference type="Proteomes" id="UP000280298">
    <property type="component" value="Chromosome"/>
</dbReference>
<dbReference type="InterPro" id="IPR016161">
    <property type="entry name" value="Ald_DH/histidinol_DH"/>
</dbReference>
<dbReference type="InterPro" id="IPR016160">
    <property type="entry name" value="Ald_DH_CS_CYS"/>
</dbReference>
<dbReference type="PROSITE" id="PS00070">
    <property type="entry name" value="ALDEHYDE_DEHYDR_CYS"/>
    <property type="match status" value="1"/>
</dbReference>
<dbReference type="Pfam" id="PF00171">
    <property type="entry name" value="Aldedh"/>
    <property type="match status" value="1"/>
</dbReference>
<sequence>MSSESSEHVLEVLNPATEEVVATVQAATAADVDAAVVRGALAQSGWAALAPGERARLLRRFAVKVDEHLEELARLEVREAGHTVGNARWEAGNVRDLLDYAAGGVERLTGRQIPVAGGLNVTILEPLGVVGVIAPWNFPMPIAAWGTAPALAAGNAVILKPAETTPLTALRLAELALEAGLPEGLFQVLPGHGPVAGNALVEHPGVAKIVFTGSTGVGKQVLAKGSALLKRVTLELGGKSPNIVFADADLEAAAAAAPMSFLDNSGQDCCARTRILVQRSAYDRFLELLSPAIEAVTVGDPADEKTDMGPLISKVQLERVRSYVGDDLEGIRGKAPEGPGFWFPPTVLTGVDPRARVAVEEVFGPVAVVLPFEDEAEAVRLANATDYGLSGSIWTRDVGRALRVSQAVRAGNLSVNSHSSVRYWTPFGGFKQSGIGRELGPDALTAFTETKNVFISTEGPAQ</sequence>
<dbReference type="InterPro" id="IPR016163">
    <property type="entry name" value="Ald_DH_C"/>
</dbReference>
<dbReference type="EMBL" id="CP034539">
    <property type="protein sequence ID" value="AZQ33560.1"/>
    <property type="molecule type" value="Genomic_DNA"/>
</dbReference>
<dbReference type="FunFam" id="3.40.605.10:FF:000007">
    <property type="entry name" value="NAD/NADP-dependent betaine aldehyde dehydrogenase"/>
    <property type="match status" value="1"/>
</dbReference>
<dbReference type="Gene3D" id="3.40.605.10">
    <property type="entry name" value="Aldehyde Dehydrogenase, Chain A, domain 1"/>
    <property type="match status" value="1"/>
</dbReference>
<gene>
    <name evidence="6" type="ORF">EJ357_08925</name>
</gene>
<dbReference type="PROSITE" id="PS00687">
    <property type="entry name" value="ALDEHYDE_DEHYDR_GLU"/>
    <property type="match status" value="1"/>
</dbReference>
<evidence type="ECO:0000256" key="1">
    <source>
        <dbReference type="ARBA" id="ARBA00009986"/>
    </source>
</evidence>
<name>A0A3Q9EQK6_9ACTN</name>
<dbReference type="GO" id="GO:0016620">
    <property type="term" value="F:oxidoreductase activity, acting on the aldehyde or oxo group of donors, NAD or NADP as acceptor"/>
    <property type="evidence" value="ECO:0007669"/>
    <property type="project" value="InterPro"/>
</dbReference>
<comment type="similarity">
    <text evidence="1 4">Belongs to the aldehyde dehydrogenase family.</text>
</comment>
<dbReference type="RefSeq" id="WP_126390339.1">
    <property type="nucleotide sequence ID" value="NZ_CP034539.1"/>
</dbReference>
<dbReference type="SUPFAM" id="SSF53720">
    <property type="entry name" value="ALDH-like"/>
    <property type="match status" value="1"/>
</dbReference>
<evidence type="ECO:0000256" key="3">
    <source>
        <dbReference type="PROSITE-ProRule" id="PRU10007"/>
    </source>
</evidence>
<evidence type="ECO:0000313" key="7">
    <source>
        <dbReference type="Proteomes" id="UP000280298"/>
    </source>
</evidence>
<keyword evidence="7" id="KW-1185">Reference proteome</keyword>
<dbReference type="InterPro" id="IPR016162">
    <property type="entry name" value="Ald_DH_N"/>
</dbReference>
<dbReference type="FunFam" id="3.40.309.10:FF:000009">
    <property type="entry name" value="Aldehyde dehydrogenase A"/>
    <property type="match status" value="1"/>
</dbReference>
<organism evidence="6 7">
    <name type="scientific">Streptomyces cyaneochromogenes</name>
    <dbReference type="NCBI Taxonomy" id="2496836"/>
    <lineage>
        <taxon>Bacteria</taxon>
        <taxon>Bacillati</taxon>
        <taxon>Actinomycetota</taxon>
        <taxon>Actinomycetes</taxon>
        <taxon>Kitasatosporales</taxon>
        <taxon>Streptomycetaceae</taxon>
        <taxon>Streptomyces</taxon>
    </lineage>
</organism>
<evidence type="ECO:0000259" key="5">
    <source>
        <dbReference type="Pfam" id="PF00171"/>
    </source>
</evidence>
<keyword evidence="2 4" id="KW-0560">Oxidoreductase</keyword>
<proteinExistence type="inferred from homology"/>
<accession>A0A3Q9EQK6</accession>
<dbReference type="PANTHER" id="PTHR11699">
    <property type="entry name" value="ALDEHYDE DEHYDROGENASE-RELATED"/>
    <property type="match status" value="1"/>
</dbReference>
<feature type="domain" description="Aldehyde dehydrogenase" evidence="5">
    <location>
        <begin position="4"/>
        <end position="453"/>
    </location>
</feature>
<dbReference type="FunFam" id="3.40.605.10:FF:000026">
    <property type="entry name" value="Aldehyde dehydrogenase, putative"/>
    <property type="match status" value="1"/>
</dbReference>
<dbReference type="CDD" id="cd07078">
    <property type="entry name" value="ALDH"/>
    <property type="match status" value="1"/>
</dbReference>